<feature type="chain" id="PRO_5009276451" evidence="1">
    <location>
        <begin position="21"/>
        <end position="160"/>
    </location>
</feature>
<protein>
    <submittedName>
        <fullName evidence="2">Uncharacterized protein</fullName>
    </submittedName>
</protein>
<sequence length="160" mass="16850">MKKIVGTLALSAIAIQSAIAQPMGESAQSHCAYLEEVVFNCAIGKKHVSVCNTDGNLQYHFGKIGAAELVFPATPDNNESVTRGGIMLAGGGGDYLRFSNGAHDYITYSAEGRGVLSEGVVVEKNGKQLAALKCSSYATNKISTNLPDGIHDDAKPFFIP</sequence>
<proteinExistence type="predicted"/>
<dbReference type="RefSeq" id="WP_090215767.1">
    <property type="nucleotide sequence ID" value="NZ_LT629780.1"/>
</dbReference>
<dbReference type="Proteomes" id="UP000243063">
    <property type="component" value="Chromosome I"/>
</dbReference>
<accession>A0A1H2IAP0</accession>
<evidence type="ECO:0000313" key="2">
    <source>
        <dbReference type="EMBL" id="SDU41207.1"/>
    </source>
</evidence>
<feature type="signal peptide" evidence="1">
    <location>
        <begin position="1"/>
        <end position="20"/>
    </location>
</feature>
<name>A0A1H2IAP0_9GAMM</name>
<dbReference type="OrthoDB" id="6456792at2"/>
<keyword evidence="3" id="KW-1185">Reference proteome</keyword>
<organism evidence="2 3">
    <name type="scientific">Geopseudomonas guangdongensis</name>
    <dbReference type="NCBI Taxonomy" id="1245526"/>
    <lineage>
        <taxon>Bacteria</taxon>
        <taxon>Pseudomonadati</taxon>
        <taxon>Pseudomonadota</taxon>
        <taxon>Gammaproteobacteria</taxon>
        <taxon>Pseudomonadales</taxon>
        <taxon>Pseudomonadaceae</taxon>
        <taxon>Geopseudomonas</taxon>
    </lineage>
</organism>
<dbReference type="AlphaFoldDB" id="A0A1H2IAP0"/>
<evidence type="ECO:0000313" key="3">
    <source>
        <dbReference type="Proteomes" id="UP000243063"/>
    </source>
</evidence>
<dbReference type="STRING" id="1245526.SAMN05216580_2853"/>
<reference evidence="3" key="1">
    <citation type="submission" date="2016-10" db="EMBL/GenBank/DDBJ databases">
        <authorList>
            <person name="Varghese N."/>
            <person name="Submissions S."/>
        </authorList>
    </citation>
    <scope>NUCLEOTIDE SEQUENCE [LARGE SCALE GENOMIC DNA]</scope>
    <source>
        <strain evidence="3">CCTCC 2012022</strain>
    </source>
</reference>
<evidence type="ECO:0000256" key="1">
    <source>
        <dbReference type="SAM" id="SignalP"/>
    </source>
</evidence>
<keyword evidence="1" id="KW-0732">Signal</keyword>
<dbReference type="EMBL" id="LT629780">
    <property type="protein sequence ID" value="SDU41207.1"/>
    <property type="molecule type" value="Genomic_DNA"/>
</dbReference>
<gene>
    <name evidence="2" type="ORF">SAMN05216580_2853</name>
</gene>